<dbReference type="VEuPathDB" id="AmoebaDB:EDI_037460"/>
<keyword evidence="1 2" id="KW-0694">RNA-binding</keyword>
<dbReference type="CDD" id="cd12247">
    <property type="entry name" value="RRM2_U1A_like"/>
    <property type="match status" value="1"/>
</dbReference>
<keyword evidence="5" id="KW-0560">Oxidoreductase</keyword>
<protein>
    <submittedName>
        <fullName evidence="5">U1 small nuclear ribonucleoprotein A, putative</fullName>
        <ecNumber evidence="5">1.3.1.74</ecNumber>
    </submittedName>
</protein>
<dbReference type="SMART" id="SM00360">
    <property type="entry name" value="RRM"/>
    <property type="match status" value="2"/>
</dbReference>
<gene>
    <name evidence="5" type="ORF">EDI_037460</name>
</gene>
<dbReference type="PANTHER" id="PTHR48025:SF1">
    <property type="entry name" value="RRM DOMAIN-CONTAINING PROTEIN"/>
    <property type="match status" value="1"/>
</dbReference>
<feature type="domain" description="RRM" evidence="4">
    <location>
        <begin position="21"/>
        <end position="100"/>
    </location>
</feature>
<dbReference type="KEGG" id="edi:EDI_037460"/>
<dbReference type="FunFam" id="3.30.70.330:FF:001112">
    <property type="entry name" value="U1 small nuclear ribonucleoprotein usp102"/>
    <property type="match status" value="1"/>
</dbReference>
<dbReference type="SUPFAM" id="SSF54928">
    <property type="entry name" value="RNA-binding domain, RBD"/>
    <property type="match status" value="1"/>
</dbReference>
<dbReference type="Proteomes" id="UP000008076">
    <property type="component" value="Unassembled WGS sequence"/>
</dbReference>
<dbReference type="Pfam" id="PF00076">
    <property type="entry name" value="RRM_1"/>
    <property type="match status" value="2"/>
</dbReference>
<dbReference type="EMBL" id="DS548500">
    <property type="protein sequence ID" value="EDR28371.1"/>
    <property type="molecule type" value="Genomic_DNA"/>
</dbReference>
<keyword evidence="5" id="KW-0687">Ribonucleoprotein</keyword>
<feature type="region of interest" description="Disordered" evidence="3">
    <location>
        <begin position="142"/>
        <end position="162"/>
    </location>
</feature>
<dbReference type="GO" id="GO:0003729">
    <property type="term" value="F:mRNA binding"/>
    <property type="evidence" value="ECO:0007669"/>
    <property type="project" value="TreeGrafter"/>
</dbReference>
<dbReference type="InterPro" id="IPR012677">
    <property type="entry name" value="Nucleotide-bd_a/b_plait_sf"/>
</dbReference>
<dbReference type="InterPro" id="IPR000504">
    <property type="entry name" value="RRM_dom"/>
</dbReference>
<reference evidence="6" key="1">
    <citation type="submission" date="2007-12" db="EMBL/GenBank/DDBJ databases">
        <title>Annotation of Entamoeba dispar SAW760.</title>
        <authorList>
            <person name="Lorenzi H."/>
            <person name="Inman J."/>
            <person name="Schobel S."/>
            <person name="Amedeo P."/>
            <person name="Caler E."/>
        </authorList>
    </citation>
    <scope>NUCLEOTIDE SEQUENCE [LARGE SCALE GENOMIC DNA]</scope>
    <source>
        <strain evidence="6">ATCC PRA-260 / SAW760</strain>
    </source>
</reference>
<accession>B0EAT2</accession>
<evidence type="ECO:0000313" key="5">
    <source>
        <dbReference type="EMBL" id="EDR28371.1"/>
    </source>
</evidence>
<feature type="domain" description="RRM" evidence="4">
    <location>
        <begin position="163"/>
        <end position="233"/>
    </location>
</feature>
<evidence type="ECO:0000256" key="1">
    <source>
        <dbReference type="ARBA" id="ARBA00022884"/>
    </source>
</evidence>
<organism evidence="6">
    <name type="scientific">Entamoeba dispar (strain ATCC PRA-260 / SAW760)</name>
    <dbReference type="NCBI Taxonomy" id="370354"/>
    <lineage>
        <taxon>Eukaryota</taxon>
        <taxon>Amoebozoa</taxon>
        <taxon>Evosea</taxon>
        <taxon>Archamoebae</taxon>
        <taxon>Mastigamoebida</taxon>
        <taxon>Entamoebidae</taxon>
        <taxon>Entamoeba</taxon>
    </lineage>
</organism>
<evidence type="ECO:0000313" key="6">
    <source>
        <dbReference type="Proteomes" id="UP000008076"/>
    </source>
</evidence>
<dbReference type="GO" id="GO:0032440">
    <property type="term" value="F:2-alkenal reductase [NAD(P)H] activity"/>
    <property type="evidence" value="ECO:0007669"/>
    <property type="project" value="UniProtKB-EC"/>
</dbReference>
<dbReference type="InterPro" id="IPR050502">
    <property type="entry name" value="Euk_RNA-bind_prot"/>
</dbReference>
<evidence type="ECO:0000259" key="4">
    <source>
        <dbReference type="PROSITE" id="PS50102"/>
    </source>
</evidence>
<dbReference type="PANTHER" id="PTHR48025">
    <property type="entry name" value="OS02G0815200 PROTEIN"/>
    <property type="match status" value="1"/>
</dbReference>
<dbReference type="EC" id="1.3.1.74" evidence="5"/>
<dbReference type="RefSeq" id="XP_001735437.1">
    <property type="nucleotide sequence ID" value="XM_001735385.1"/>
</dbReference>
<dbReference type="GeneID" id="5880384"/>
<dbReference type="OMA" id="LKKGWVM"/>
<dbReference type="Gene3D" id="3.30.70.330">
    <property type="match status" value="2"/>
</dbReference>
<name>B0EAT2_ENTDS</name>
<sequence length="233" mass="26875">MEKEEDKKNLFEADPTIPVSCTLYINNLDQSIKPNRIRDSLNTVFGAYGNVLQVCVRKSLKMRGQAFVIYDTKESAQFAMESLQNHELFDRPMHINYSKIESDITVKNQGKEITREKKPKQIKVQIEKTLEHKEEVPIKQDIEKKEPNEIKLPPNSPTRHTSNRLFIKSVPQNVSKQRLEELFKQQEGFVEVRYIVIKGNAVAFIEFKDETSSEHAIQKGIGQSEGIVLQFAN</sequence>
<keyword evidence="6" id="KW-1185">Reference proteome</keyword>
<dbReference type="AlphaFoldDB" id="B0EAT2"/>
<dbReference type="FunFam" id="3.30.70.330:FF:001073">
    <property type="entry name" value="U1snRNP-specific protein, putative"/>
    <property type="match status" value="1"/>
</dbReference>
<evidence type="ECO:0000256" key="3">
    <source>
        <dbReference type="SAM" id="MobiDB-lite"/>
    </source>
</evidence>
<dbReference type="eggNOG" id="KOG4206">
    <property type="taxonomic scope" value="Eukaryota"/>
</dbReference>
<evidence type="ECO:0000256" key="2">
    <source>
        <dbReference type="PROSITE-ProRule" id="PRU00176"/>
    </source>
</evidence>
<proteinExistence type="predicted"/>
<dbReference type="OrthoDB" id="277802at2759"/>
<dbReference type="GO" id="GO:1990904">
    <property type="term" value="C:ribonucleoprotein complex"/>
    <property type="evidence" value="ECO:0007669"/>
    <property type="project" value="UniProtKB-KW"/>
</dbReference>
<dbReference type="InterPro" id="IPR035979">
    <property type="entry name" value="RBD_domain_sf"/>
</dbReference>
<dbReference type="CDD" id="cd12246">
    <property type="entry name" value="RRM1_U1A_like"/>
    <property type="match status" value="1"/>
</dbReference>
<dbReference type="PROSITE" id="PS50102">
    <property type="entry name" value="RRM"/>
    <property type="match status" value="2"/>
</dbReference>